<feature type="transmembrane region" description="Helical" evidence="1">
    <location>
        <begin position="51"/>
        <end position="70"/>
    </location>
</feature>
<accession>D4S1R6</accession>
<dbReference type="InterPro" id="IPR018674">
    <property type="entry name" value="DUF2142_membrane"/>
</dbReference>
<feature type="transmembrane region" description="Helical" evidence="1">
    <location>
        <begin position="499"/>
        <end position="519"/>
    </location>
</feature>
<feature type="transmembrane region" description="Helical" evidence="1">
    <location>
        <begin position="440"/>
        <end position="461"/>
    </location>
</feature>
<name>D4S1R6_9FIRM</name>
<protein>
    <recommendedName>
        <fullName evidence="4">Glycosyltransferase RgtA/B/C/D-like domain-containing protein</fullName>
    </recommendedName>
</protein>
<feature type="transmembrane region" description="Helical" evidence="1">
    <location>
        <begin position="410"/>
        <end position="428"/>
    </location>
</feature>
<sequence length="524" mass="58291">MKVKEFIKKYHLIAYLIMIILIFTVGMAVKWYRYNEFAGRGPAIEYAYKYFNLILGYILVAATILFYLLVIRKTEMSKAFLAASILMGTLFILLMPPDTPADEDKHMFAVTEFSNSIMGIEDDDTPYHAAYRECDANSGFSRSISISNYILMGQKLFERPSKSDYVSYEVEHFNYAKSTFIFYLPAIIGMIISKLTGLGTVMMYFLSRFLMLAVYSVIGYFAIRKIPTGKALLAAIMLLPTGLSRAACVSQDGLLHAVIFLFMAYVFYFAFSGNKMKVKEVIVTIVAGGLLVTGKGGAYVPLLLLLFLIPRENFGEKIKYPVVVGMAVFITIIVFLASNPSLFTDLVGSGKGTEDELIWSDEPSYTLKNLICNPGHSAKMLLGTFVGFFGTFFGDMISGGFGWLQISSSPVIVSCCFAILLGLALSESNQTIVMSKKQRIITGVAVIGAIGLVILSMWIFWTPISYQYIAGVQGRYFIVTILPVFMMFRNNRLSLKNDLGNKGIIAICVLVVFAVFEIWTRIAG</sequence>
<keyword evidence="1" id="KW-0812">Transmembrane</keyword>
<feature type="transmembrane region" description="Helical" evidence="1">
    <location>
        <begin position="380"/>
        <end position="404"/>
    </location>
</feature>
<feature type="transmembrane region" description="Helical" evidence="1">
    <location>
        <begin position="467"/>
        <end position="487"/>
    </location>
</feature>
<feature type="transmembrane region" description="Helical" evidence="1">
    <location>
        <begin position="320"/>
        <end position="337"/>
    </location>
</feature>
<comment type="caution">
    <text evidence="2">The sequence shown here is derived from an EMBL/GenBank/DDBJ whole genome shotgun (WGS) entry which is preliminary data.</text>
</comment>
<keyword evidence="1" id="KW-1133">Transmembrane helix</keyword>
<feature type="transmembrane region" description="Helical" evidence="1">
    <location>
        <begin position="253"/>
        <end position="271"/>
    </location>
</feature>
<evidence type="ECO:0008006" key="4">
    <source>
        <dbReference type="Google" id="ProtNLM"/>
    </source>
</evidence>
<proteinExistence type="predicted"/>
<evidence type="ECO:0000313" key="3">
    <source>
        <dbReference type="Proteomes" id="UP000006238"/>
    </source>
</evidence>
<feature type="transmembrane region" description="Helical" evidence="1">
    <location>
        <begin position="12"/>
        <end position="31"/>
    </location>
</feature>
<dbReference type="RefSeq" id="WP_005603983.1">
    <property type="nucleotide sequence ID" value="NZ_GG663524.1"/>
</dbReference>
<dbReference type="EMBL" id="ABWN01000035">
    <property type="protein sequence ID" value="EFF67814.1"/>
    <property type="molecule type" value="Genomic_DNA"/>
</dbReference>
<feature type="transmembrane region" description="Helical" evidence="1">
    <location>
        <begin position="79"/>
        <end position="97"/>
    </location>
</feature>
<evidence type="ECO:0000313" key="2">
    <source>
        <dbReference type="EMBL" id="EFF67814.1"/>
    </source>
</evidence>
<dbReference type="GeneID" id="98917835"/>
<keyword evidence="1" id="KW-0472">Membrane</keyword>
<reference evidence="2 3" key="1">
    <citation type="submission" date="2010-02" db="EMBL/GenBank/DDBJ databases">
        <authorList>
            <person name="Weinstock G."/>
            <person name="Sodergren E."/>
            <person name="Clifton S."/>
            <person name="Fulton L."/>
            <person name="Fulton B."/>
            <person name="Courtney L."/>
            <person name="Fronick C."/>
            <person name="Harrison M."/>
            <person name="Strong C."/>
            <person name="Farmer C."/>
            <person name="Delahaunty K."/>
            <person name="Markovic C."/>
            <person name="Hall O."/>
            <person name="Minx P."/>
            <person name="Tomlinson C."/>
            <person name="Mitreva M."/>
            <person name="Nelson J."/>
            <person name="Hou S."/>
            <person name="Wollam A."/>
            <person name="Pepin K.H."/>
            <person name="Johnson M."/>
            <person name="Bhonagiri V."/>
            <person name="Zhang X."/>
            <person name="Suruliraj S."/>
            <person name="Warren W."/>
            <person name="Chinwalla A."/>
            <person name="Mardis E.R."/>
            <person name="Wilson R.K."/>
        </authorList>
    </citation>
    <scope>NUCLEOTIDE SEQUENCE [LARGE SCALE GENOMIC DNA]</scope>
    <source>
        <strain evidence="2 3">DSM 2876</strain>
    </source>
</reference>
<dbReference type="STRING" id="45851.BHV86_08165"/>
<feature type="transmembrane region" description="Helical" evidence="1">
    <location>
        <begin position="205"/>
        <end position="223"/>
    </location>
</feature>
<dbReference type="Proteomes" id="UP000006238">
    <property type="component" value="Unassembled WGS sequence"/>
</dbReference>
<dbReference type="AlphaFoldDB" id="D4S1R6"/>
<feature type="transmembrane region" description="Helical" evidence="1">
    <location>
        <begin position="283"/>
        <end position="308"/>
    </location>
</feature>
<organism evidence="2 3">
    <name type="scientific">Eshraghiella crossota DSM 2876</name>
    <dbReference type="NCBI Taxonomy" id="511680"/>
    <lineage>
        <taxon>Bacteria</taxon>
        <taxon>Bacillati</taxon>
        <taxon>Bacillota</taxon>
        <taxon>Clostridia</taxon>
        <taxon>Lachnospirales</taxon>
        <taxon>Lachnospiraceae</taxon>
        <taxon>Eshraghiella</taxon>
    </lineage>
</organism>
<dbReference type="Pfam" id="PF09913">
    <property type="entry name" value="DUF2142"/>
    <property type="match status" value="1"/>
</dbReference>
<evidence type="ECO:0000256" key="1">
    <source>
        <dbReference type="SAM" id="Phobius"/>
    </source>
</evidence>
<keyword evidence="3" id="KW-1185">Reference proteome</keyword>
<dbReference type="HOGENOM" id="CLU_025380_1_1_9"/>
<feature type="transmembrane region" description="Helical" evidence="1">
    <location>
        <begin position="175"/>
        <end position="193"/>
    </location>
</feature>
<gene>
    <name evidence="2" type="ORF">BUTYVIB_02038</name>
</gene>
<dbReference type="eggNOG" id="COG4713">
    <property type="taxonomic scope" value="Bacteria"/>
</dbReference>